<dbReference type="GO" id="GO:0005829">
    <property type="term" value="C:cytosol"/>
    <property type="evidence" value="ECO:0007669"/>
    <property type="project" value="TreeGrafter"/>
</dbReference>
<dbReference type="SUPFAM" id="SSF55486">
    <property type="entry name" value="Metalloproteases ('zincins'), catalytic domain"/>
    <property type="match status" value="1"/>
</dbReference>
<dbReference type="STRING" id="1348657.M622_09210"/>
<dbReference type="Gene3D" id="1.10.472.150">
    <property type="entry name" value="Glucose-regulated metallo-peptidase M90, N-terminal domain"/>
    <property type="match status" value="1"/>
</dbReference>
<dbReference type="Gene3D" id="3.40.390.10">
    <property type="entry name" value="Collagenase (Catalytic Domain)"/>
    <property type="match status" value="1"/>
</dbReference>
<dbReference type="GO" id="GO:0008237">
    <property type="term" value="F:metallopeptidase activity"/>
    <property type="evidence" value="ECO:0007669"/>
    <property type="project" value="InterPro"/>
</dbReference>
<dbReference type="AlphaFoldDB" id="S9ZIB9"/>
<name>S9ZIB9_9RHOO</name>
<reference evidence="1 2" key="1">
    <citation type="submission" date="2013-06" db="EMBL/GenBank/DDBJ databases">
        <title>Draft genome sequence of Thauera terpenica.</title>
        <authorList>
            <person name="Liu B."/>
            <person name="Frostegard A.H."/>
            <person name="Shapleigh J.P."/>
        </authorList>
    </citation>
    <scope>NUCLEOTIDE SEQUENCE [LARGE SCALE GENOMIC DNA]</scope>
    <source>
        <strain evidence="1 2">58Eu</strain>
    </source>
</reference>
<evidence type="ECO:0000313" key="2">
    <source>
        <dbReference type="Proteomes" id="UP000015455"/>
    </source>
</evidence>
<organism evidence="1 2">
    <name type="scientific">Thauera terpenica 58Eu</name>
    <dbReference type="NCBI Taxonomy" id="1348657"/>
    <lineage>
        <taxon>Bacteria</taxon>
        <taxon>Pseudomonadati</taxon>
        <taxon>Pseudomonadota</taxon>
        <taxon>Betaproteobacteria</taxon>
        <taxon>Rhodocyclales</taxon>
        <taxon>Zoogloeaceae</taxon>
        <taxon>Thauera</taxon>
    </lineage>
</organism>
<gene>
    <name evidence="1" type="ORF">M622_09210</name>
</gene>
<comment type="caution">
    <text evidence="1">The sequence shown here is derived from an EMBL/GenBank/DDBJ whole genome shotgun (WGS) entry which is preliminary data.</text>
</comment>
<dbReference type="RefSeq" id="WP_021247828.1">
    <property type="nucleotide sequence ID" value="NZ_ATJV01000002.1"/>
</dbReference>
<protein>
    <recommendedName>
        <fullName evidence="3">Zinc-dependent peptidase</fullName>
    </recommendedName>
</protein>
<accession>S9ZIB9</accession>
<dbReference type="InterPro" id="IPR024079">
    <property type="entry name" value="MetalloPept_cat_dom_sf"/>
</dbReference>
<dbReference type="InterPro" id="IPR042252">
    <property type="entry name" value="MtfA_N"/>
</dbReference>
<sequence>MLDRLRRWLGLAHPLPLVTDAQWARVEATLPFLDYLEPGDRPRLRQMALEFLACKQFHGAHDFALHDDMLLSIALQASLPVLNIGLDAYKGWVGVVVYAGDFIIPRREYDEAGVVHEYDIEALGEAWEGGPVLLSWFEGKAQPFGVNVVIHEFAHKLDMENGSVDGLPRLKPGMARTHWADAFSSAYESFCDEVERGVHTEIDSYGAEHPGEFFAVVSEVFFETPHVLQRRFPQVYEQLVLFYGVNPVLRETLFRGGSA</sequence>
<proteinExistence type="predicted"/>
<evidence type="ECO:0000313" key="1">
    <source>
        <dbReference type="EMBL" id="EPZ17120.1"/>
    </source>
</evidence>
<dbReference type="GO" id="GO:0004177">
    <property type="term" value="F:aminopeptidase activity"/>
    <property type="evidence" value="ECO:0007669"/>
    <property type="project" value="TreeGrafter"/>
</dbReference>
<dbReference type="PANTHER" id="PTHR30164">
    <property type="entry name" value="MTFA PEPTIDASE"/>
    <property type="match status" value="1"/>
</dbReference>
<dbReference type="Proteomes" id="UP000015455">
    <property type="component" value="Unassembled WGS sequence"/>
</dbReference>
<dbReference type="PATRIC" id="fig|1348657.5.peg.373"/>
<dbReference type="CDD" id="cd20169">
    <property type="entry name" value="Peptidase_M90_mtfA"/>
    <property type="match status" value="1"/>
</dbReference>
<dbReference type="EMBL" id="ATJV01000002">
    <property type="protein sequence ID" value="EPZ17120.1"/>
    <property type="molecule type" value="Genomic_DNA"/>
</dbReference>
<dbReference type="InterPro" id="IPR010384">
    <property type="entry name" value="MtfA_fam"/>
</dbReference>
<keyword evidence="2" id="KW-1185">Reference proteome</keyword>
<dbReference type="eggNOG" id="COG3228">
    <property type="taxonomic scope" value="Bacteria"/>
</dbReference>
<dbReference type="PANTHER" id="PTHR30164:SF2">
    <property type="entry name" value="PROTEIN MTFA"/>
    <property type="match status" value="1"/>
</dbReference>
<dbReference type="Pfam" id="PF06167">
    <property type="entry name" value="Peptidase_M90"/>
    <property type="match status" value="1"/>
</dbReference>
<evidence type="ECO:0008006" key="3">
    <source>
        <dbReference type="Google" id="ProtNLM"/>
    </source>
</evidence>
<dbReference type="OrthoDB" id="9786424at2"/>